<dbReference type="EMBL" id="MNCJ02000326">
    <property type="protein sequence ID" value="KAF5781183.1"/>
    <property type="molecule type" value="Genomic_DNA"/>
</dbReference>
<reference evidence="2" key="2">
    <citation type="submission" date="2017-02" db="EMBL/GenBank/DDBJ databases">
        <title>Sunflower complete genome.</title>
        <authorList>
            <person name="Langlade N."/>
            <person name="Munos S."/>
        </authorList>
    </citation>
    <scope>NUCLEOTIDE SEQUENCE [LARGE SCALE GENOMIC DNA]</scope>
    <source>
        <tissue evidence="2">Leaves</tissue>
    </source>
</reference>
<accession>A0A251TAG1</accession>
<dbReference type="AlphaFoldDB" id="A0A251TAG1"/>
<reference evidence="1 3" key="1">
    <citation type="journal article" date="2017" name="Nature">
        <title>The sunflower genome provides insights into oil metabolism, flowering and Asterid evolution.</title>
        <authorList>
            <person name="Badouin H."/>
            <person name="Gouzy J."/>
            <person name="Grassa C.J."/>
            <person name="Murat F."/>
            <person name="Staton S.E."/>
            <person name="Cottret L."/>
            <person name="Lelandais-Briere C."/>
            <person name="Owens G.L."/>
            <person name="Carrere S."/>
            <person name="Mayjonade B."/>
            <person name="Legrand L."/>
            <person name="Gill N."/>
            <person name="Kane N.C."/>
            <person name="Bowers J.E."/>
            <person name="Hubner S."/>
            <person name="Bellec A."/>
            <person name="Berard A."/>
            <person name="Berges H."/>
            <person name="Blanchet N."/>
            <person name="Boniface M.C."/>
            <person name="Brunel D."/>
            <person name="Catrice O."/>
            <person name="Chaidir N."/>
            <person name="Claudel C."/>
            <person name="Donnadieu C."/>
            <person name="Faraut T."/>
            <person name="Fievet G."/>
            <person name="Helmstetter N."/>
            <person name="King M."/>
            <person name="Knapp S.J."/>
            <person name="Lai Z."/>
            <person name="Le Paslier M.C."/>
            <person name="Lippi Y."/>
            <person name="Lorenzon L."/>
            <person name="Mandel J.R."/>
            <person name="Marage G."/>
            <person name="Marchand G."/>
            <person name="Marquand E."/>
            <person name="Bret-Mestries E."/>
            <person name="Morien E."/>
            <person name="Nambeesan S."/>
            <person name="Nguyen T."/>
            <person name="Pegot-Espagnet P."/>
            <person name="Pouilly N."/>
            <person name="Raftis F."/>
            <person name="Sallet E."/>
            <person name="Schiex T."/>
            <person name="Thomas J."/>
            <person name="Vandecasteele C."/>
            <person name="Vares D."/>
            <person name="Vear F."/>
            <person name="Vautrin S."/>
            <person name="Crespi M."/>
            <person name="Mangin B."/>
            <person name="Burke J.M."/>
            <person name="Salse J."/>
            <person name="Munos S."/>
            <person name="Vincourt P."/>
            <person name="Rieseberg L.H."/>
            <person name="Langlade N.B."/>
        </authorList>
    </citation>
    <scope>NUCLEOTIDE SEQUENCE [LARGE SCALE GENOMIC DNA]</scope>
    <source>
        <strain evidence="3">cv. SF193</strain>
        <tissue evidence="1">Leaves</tissue>
    </source>
</reference>
<evidence type="ECO:0000313" key="1">
    <source>
        <dbReference type="EMBL" id="KAF5781183.1"/>
    </source>
</evidence>
<name>A0A251TAG1_HELAN</name>
<evidence type="ECO:0000313" key="3">
    <source>
        <dbReference type="Proteomes" id="UP000215914"/>
    </source>
</evidence>
<keyword evidence="3" id="KW-1185">Reference proteome</keyword>
<dbReference type="EMBL" id="CM007900">
    <property type="protein sequence ID" value="OTG07753.1"/>
    <property type="molecule type" value="Genomic_DNA"/>
</dbReference>
<reference evidence="1" key="3">
    <citation type="submission" date="2020-06" db="EMBL/GenBank/DDBJ databases">
        <title>Helianthus annuus Genome sequencing and assembly Release 2.</title>
        <authorList>
            <person name="Gouzy J."/>
            <person name="Langlade N."/>
            <person name="Munos S."/>
        </authorList>
    </citation>
    <scope>NUCLEOTIDE SEQUENCE</scope>
    <source>
        <tissue evidence="1">Leaves</tissue>
    </source>
</reference>
<dbReference type="InParanoid" id="A0A251TAG1"/>
<gene>
    <name evidence="2" type="ORF">HannXRQ_Chr11g0334021</name>
    <name evidence="1" type="ORF">HanXRQr2_Chr11g0480521</name>
</gene>
<evidence type="ECO:0000313" key="2">
    <source>
        <dbReference type="EMBL" id="OTG07753.1"/>
    </source>
</evidence>
<dbReference type="Gramene" id="mRNA:HanXRQr2_Chr11g0480521">
    <property type="protein sequence ID" value="mRNA:HanXRQr2_Chr11g0480521"/>
    <property type="gene ID" value="HanXRQr2_Chr11g0480521"/>
</dbReference>
<proteinExistence type="predicted"/>
<organism evidence="2 3">
    <name type="scientific">Helianthus annuus</name>
    <name type="common">Common sunflower</name>
    <dbReference type="NCBI Taxonomy" id="4232"/>
    <lineage>
        <taxon>Eukaryota</taxon>
        <taxon>Viridiplantae</taxon>
        <taxon>Streptophyta</taxon>
        <taxon>Embryophyta</taxon>
        <taxon>Tracheophyta</taxon>
        <taxon>Spermatophyta</taxon>
        <taxon>Magnoliopsida</taxon>
        <taxon>eudicotyledons</taxon>
        <taxon>Gunneridae</taxon>
        <taxon>Pentapetalae</taxon>
        <taxon>asterids</taxon>
        <taxon>campanulids</taxon>
        <taxon>Asterales</taxon>
        <taxon>Asteraceae</taxon>
        <taxon>Asteroideae</taxon>
        <taxon>Heliantheae alliance</taxon>
        <taxon>Heliantheae</taxon>
        <taxon>Helianthus</taxon>
    </lineage>
</organism>
<sequence length="61" mass="6921">MNIQTKSFSVVGLSWCSHRYHCSCLFSLQSPFSSAGVEKVHLAKESSFCLCSWQWCFQGLL</sequence>
<protein>
    <submittedName>
        <fullName evidence="2">Uncharacterized protein</fullName>
    </submittedName>
</protein>
<dbReference type="Proteomes" id="UP000215914">
    <property type="component" value="Chromosome 11"/>
</dbReference>